<evidence type="ECO:0000313" key="2">
    <source>
        <dbReference type="Proteomes" id="UP000282378"/>
    </source>
</evidence>
<dbReference type="EMBL" id="RBNL01000710">
    <property type="protein sequence ID" value="RML98170.1"/>
    <property type="molecule type" value="Genomic_DNA"/>
</dbReference>
<proteinExistence type="predicted"/>
<evidence type="ECO:0000313" key="1">
    <source>
        <dbReference type="EMBL" id="RML98170.1"/>
    </source>
</evidence>
<protein>
    <submittedName>
        <fullName evidence="1">Uncharacterized protein</fullName>
    </submittedName>
</protein>
<comment type="caution">
    <text evidence="1">The sequence shown here is derived from an EMBL/GenBank/DDBJ whole genome shotgun (WGS) entry which is preliminary data.</text>
</comment>
<dbReference type="AlphaFoldDB" id="A0A3M3ACM8"/>
<accession>A0A3M3ACM8</accession>
<sequence length="232" mass="26950">MNGLTQIVTGLRQKTLLFTSSHGRLFRRLTRSHQQNMSVSGHQNGNGDQHQHHERLCLPVRRQLIDDQYRQQGQRRGNCQITRAIAHAIAQRHPDHHTENRQCRLSSHNQPYGNTGVVMDHPEYPTHRIYTGVTDNVLAQDQRNHQKARIVENDRLIFRHIEPWQEADQRYIADRKGCHDQPERGLIQFSVFPVFHWRTSLLCMRSCFKAPGSLPCSYGHNKALYSAARKGN</sequence>
<dbReference type="Proteomes" id="UP000282378">
    <property type="component" value="Unassembled WGS sequence"/>
</dbReference>
<name>A0A3M3ACM8_PSEYM</name>
<reference evidence="1 2" key="1">
    <citation type="submission" date="2018-08" db="EMBL/GenBank/DDBJ databases">
        <title>Recombination of ecologically and evolutionarily significant loci maintains genetic cohesion in the Pseudomonas syringae species complex.</title>
        <authorList>
            <person name="Dillon M."/>
            <person name="Thakur S."/>
            <person name="Almeida R.N.D."/>
            <person name="Weir B.S."/>
            <person name="Guttman D.S."/>
        </authorList>
    </citation>
    <scope>NUCLEOTIDE SEQUENCE [LARGE SCALE GENOMIC DNA]</scope>
    <source>
        <strain evidence="1 2">88_10</strain>
    </source>
</reference>
<gene>
    <name evidence="1" type="ORF">APX70_02234</name>
</gene>
<organism evidence="1 2">
    <name type="scientific">Pseudomonas syringae pv. maculicola</name>
    <dbReference type="NCBI Taxonomy" id="59511"/>
    <lineage>
        <taxon>Bacteria</taxon>
        <taxon>Pseudomonadati</taxon>
        <taxon>Pseudomonadota</taxon>
        <taxon>Gammaproteobacteria</taxon>
        <taxon>Pseudomonadales</taxon>
        <taxon>Pseudomonadaceae</taxon>
        <taxon>Pseudomonas</taxon>
    </lineage>
</organism>